<evidence type="ECO:0000313" key="1">
    <source>
        <dbReference type="EMBL" id="OAA63893.1"/>
    </source>
</evidence>
<gene>
    <name evidence="1" type="ORF">ISF_04602</name>
</gene>
<comment type="caution">
    <text evidence="1">The sequence shown here is derived from an EMBL/GenBank/DDBJ whole genome shotgun (WGS) entry which is preliminary data.</text>
</comment>
<sequence>MAKKQQIPSDNIINLGSLIELKLVDILQDGRRQTELPSSYVVEVRRKTDGTRPSRSAGRCVLKTFPRDKKNQEIFRHEAQAYSKLTGDVTYNSAQDAADALFDTLSALKPKNGWPRCLGYVAVPASMGEYEFEWTDMAEAAAAKGQTQNALLLEYIPGLEPLKFDMLDETLIKDVLDVLAQLQEEGIHHRASTNPAVWPKPGIRNIYVRYSKPGARGVPFVANFGNALVLGDSAREQLQMGGEELEFHLRRGMEGKLLVDEVPREVQVLLADAA</sequence>
<organism evidence="1 2">
    <name type="scientific">Cordyceps fumosorosea (strain ARSEF 2679)</name>
    <name type="common">Isaria fumosorosea</name>
    <dbReference type="NCBI Taxonomy" id="1081104"/>
    <lineage>
        <taxon>Eukaryota</taxon>
        <taxon>Fungi</taxon>
        <taxon>Dikarya</taxon>
        <taxon>Ascomycota</taxon>
        <taxon>Pezizomycotina</taxon>
        <taxon>Sordariomycetes</taxon>
        <taxon>Hypocreomycetidae</taxon>
        <taxon>Hypocreales</taxon>
        <taxon>Cordycipitaceae</taxon>
        <taxon>Cordyceps</taxon>
    </lineage>
</organism>
<protein>
    <submittedName>
        <fullName evidence="1">Uncharacterized protein</fullName>
    </submittedName>
</protein>
<keyword evidence="2" id="KW-1185">Reference proteome</keyword>
<dbReference type="AlphaFoldDB" id="A0A167WK33"/>
<proteinExistence type="predicted"/>
<dbReference type="RefSeq" id="XP_018704542.1">
    <property type="nucleotide sequence ID" value="XM_018848208.1"/>
</dbReference>
<accession>A0A167WK33</accession>
<reference evidence="1 2" key="1">
    <citation type="journal article" date="2016" name="Genome Biol. Evol.">
        <title>Divergent and convergent evolution of fungal pathogenicity.</title>
        <authorList>
            <person name="Shang Y."/>
            <person name="Xiao G."/>
            <person name="Zheng P."/>
            <person name="Cen K."/>
            <person name="Zhan S."/>
            <person name="Wang C."/>
        </authorList>
    </citation>
    <scope>NUCLEOTIDE SEQUENCE [LARGE SCALE GENOMIC DNA]</scope>
    <source>
        <strain evidence="1 2">ARSEF 2679</strain>
    </source>
</reference>
<dbReference type="Proteomes" id="UP000076744">
    <property type="component" value="Unassembled WGS sequence"/>
</dbReference>
<dbReference type="EMBL" id="AZHB01000010">
    <property type="protein sequence ID" value="OAA63893.1"/>
    <property type="molecule type" value="Genomic_DNA"/>
</dbReference>
<dbReference type="OrthoDB" id="4863841at2759"/>
<dbReference type="GeneID" id="30020894"/>
<name>A0A167WK33_CORFA</name>
<evidence type="ECO:0000313" key="2">
    <source>
        <dbReference type="Proteomes" id="UP000076744"/>
    </source>
</evidence>